<dbReference type="Proteomes" id="UP001172778">
    <property type="component" value="Unassembled WGS sequence"/>
</dbReference>
<comment type="caution">
    <text evidence="2">The sequence shown here is derived from an EMBL/GenBank/DDBJ whole genome shotgun (WGS) entry which is preliminary data.</text>
</comment>
<evidence type="ECO:0000313" key="3">
    <source>
        <dbReference type="Proteomes" id="UP001172778"/>
    </source>
</evidence>
<proteinExistence type="predicted"/>
<feature type="chain" id="PRO_5047177595" evidence="1">
    <location>
        <begin position="23"/>
        <end position="138"/>
    </location>
</feature>
<reference evidence="2" key="1">
    <citation type="submission" date="2023-03" db="EMBL/GenBank/DDBJ databases">
        <title>Chitinimonas shenzhenensis gen. nov., sp. nov., a novel member of family Burkholderiaceae isolated from activated sludge collected in Shen Zhen, China.</title>
        <authorList>
            <person name="Wang X."/>
        </authorList>
    </citation>
    <scope>NUCLEOTIDE SEQUENCE</scope>
    <source>
        <strain evidence="2">DQS-5</strain>
    </source>
</reference>
<sequence>MKAQSYMGWALSGLLLVSGAQAAALKVEVAELKNSQGKLLIAVYGSQQYLSKPLAQRRLDASAGRMQVSLTDVPVGELAVVVIHDENDNRKLDRNDVGMPTEAYGFSNDARGWMGPPKFDQAKVRVGETGASIHIKLH</sequence>
<evidence type="ECO:0000313" key="2">
    <source>
        <dbReference type="EMBL" id="MDK2126455.1"/>
    </source>
</evidence>
<dbReference type="InterPro" id="IPR018673">
    <property type="entry name" value="DUF2141"/>
</dbReference>
<organism evidence="2 3">
    <name type="scientific">Parachitinimonas caeni</name>
    <dbReference type="NCBI Taxonomy" id="3031301"/>
    <lineage>
        <taxon>Bacteria</taxon>
        <taxon>Pseudomonadati</taxon>
        <taxon>Pseudomonadota</taxon>
        <taxon>Betaproteobacteria</taxon>
        <taxon>Neisseriales</taxon>
        <taxon>Chitinibacteraceae</taxon>
        <taxon>Parachitinimonas</taxon>
    </lineage>
</organism>
<protein>
    <submittedName>
        <fullName evidence="2">DUF2141 domain-containing protein</fullName>
    </submittedName>
</protein>
<feature type="signal peptide" evidence="1">
    <location>
        <begin position="1"/>
        <end position="22"/>
    </location>
</feature>
<keyword evidence="1" id="KW-0732">Signal</keyword>
<name>A0ABT7E2B6_9NEIS</name>
<gene>
    <name evidence="2" type="ORF">PZA18_20655</name>
</gene>
<keyword evidence="3" id="KW-1185">Reference proteome</keyword>
<dbReference type="Pfam" id="PF09912">
    <property type="entry name" value="DUF2141"/>
    <property type="match status" value="1"/>
</dbReference>
<dbReference type="RefSeq" id="WP_284102773.1">
    <property type="nucleotide sequence ID" value="NZ_JARRAF010000038.1"/>
</dbReference>
<dbReference type="EMBL" id="JARRAF010000038">
    <property type="protein sequence ID" value="MDK2126455.1"/>
    <property type="molecule type" value="Genomic_DNA"/>
</dbReference>
<accession>A0ABT7E2B6</accession>
<evidence type="ECO:0000256" key="1">
    <source>
        <dbReference type="SAM" id="SignalP"/>
    </source>
</evidence>